<protein>
    <submittedName>
        <fullName evidence="1">Uncharacterized protein</fullName>
    </submittedName>
</protein>
<organism evidence="1 2">
    <name type="scientific">bacterium (Candidatus Blackallbacteria) CG17_big_fil_post_rev_8_21_14_2_50_48_46</name>
    <dbReference type="NCBI Taxonomy" id="2014261"/>
    <lineage>
        <taxon>Bacteria</taxon>
        <taxon>Candidatus Blackallbacteria</taxon>
    </lineage>
</organism>
<name>A0A2M7G986_9BACT</name>
<evidence type="ECO:0000313" key="1">
    <source>
        <dbReference type="EMBL" id="PIW18601.1"/>
    </source>
</evidence>
<reference evidence="1 2" key="1">
    <citation type="submission" date="2017-09" db="EMBL/GenBank/DDBJ databases">
        <title>Depth-based differentiation of microbial function through sediment-hosted aquifers and enrichment of novel symbionts in the deep terrestrial subsurface.</title>
        <authorList>
            <person name="Probst A.J."/>
            <person name="Ladd B."/>
            <person name="Jarett J.K."/>
            <person name="Geller-Mcgrath D.E."/>
            <person name="Sieber C.M."/>
            <person name="Emerson J.B."/>
            <person name="Anantharaman K."/>
            <person name="Thomas B.C."/>
            <person name="Malmstrom R."/>
            <person name="Stieglmeier M."/>
            <person name="Klingl A."/>
            <person name="Woyke T."/>
            <person name="Ryan C.M."/>
            <person name="Banfield J.F."/>
        </authorList>
    </citation>
    <scope>NUCLEOTIDE SEQUENCE [LARGE SCALE GENOMIC DNA]</scope>
    <source>
        <strain evidence="1">CG17_big_fil_post_rev_8_21_14_2_50_48_46</strain>
    </source>
</reference>
<dbReference type="Proteomes" id="UP000231019">
    <property type="component" value="Unassembled WGS sequence"/>
</dbReference>
<comment type="caution">
    <text evidence="1">The sequence shown here is derived from an EMBL/GenBank/DDBJ whole genome shotgun (WGS) entry which is preliminary data.</text>
</comment>
<gene>
    <name evidence="1" type="ORF">COW36_04735</name>
</gene>
<proteinExistence type="predicted"/>
<accession>A0A2M7G986</accession>
<dbReference type="AlphaFoldDB" id="A0A2M7G986"/>
<dbReference type="EMBL" id="PFFQ01000012">
    <property type="protein sequence ID" value="PIW18601.1"/>
    <property type="molecule type" value="Genomic_DNA"/>
</dbReference>
<evidence type="ECO:0000313" key="2">
    <source>
        <dbReference type="Proteomes" id="UP000231019"/>
    </source>
</evidence>
<sequence length="81" mass="9174">MLGSFISGGKVNVTKILYNVSNHPNIKVPSASVPGIHPQATTQHISKQLGQKFKTLRPRYVDEKELKLKELCKDINKEMNW</sequence>